<protein>
    <submittedName>
        <fullName evidence="3">16S rRNA (Guanine(966)-N(2))-methyltransferase RsmD</fullName>
    </submittedName>
</protein>
<evidence type="ECO:0000256" key="2">
    <source>
        <dbReference type="ARBA" id="ARBA00022679"/>
    </source>
</evidence>
<dbReference type="PROSITE" id="PS00092">
    <property type="entry name" value="N6_MTASE"/>
    <property type="match status" value="1"/>
</dbReference>
<dbReference type="GO" id="GO:0008168">
    <property type="term" value="F:methyltransferase activity"/>
    <property type="evidence" value="ECO:0007669"/>
    <property type="project" value="UniProtKB-KW"/>
</dbReference>
<dbReference type="CDD" id="cd02440">
    <property type="entry name" value="AdoMet_MTases"/>
    <property type="match status" value="1"/>
</dbReference>
<evidence type="ECO:0000313" key="3">
    <source>
        <dbReference type="EMBL" id="OUN84585.1"/>
    </source>
</evidence>
<accession>A0A1Y3XGB3</accession>
<dbReference type="InterPro" id="IPR004398">
    <property type="entry name" value="RNA_MeTrfase_RsmD"/>
</dbReference>
<comment type="caution">
    <text evidence="3">The sequence shown here is derived from an EMBL/GenBank/DDBJ whole genome shotgun (WGS) entry which is preliminary data.</text>
</comment>
<dbReference type="RefSeq" id="WP_094336051.1">
    <property type="nucleotide sequence ID" value="NZ_NFIE01000029.1"/>
</dbReference>
<name>A0A1Y3XGB3_9ACTN</name>
<organism evidence="3 4">
    <name type="scientific">[Collinsella] massiliensis</name>
    <dbReference type="NCBI Taxonomy" id="1232426"/>
    <lineage>
        <taxon>Bacteria</taxon>
        <taxon>Bacillati</taxon>
        <taxon>Actinomycetota</taxon>
        <taxon>Coriobacteriia</taxon>
        <taxon>Coriobacteriales</taxon>
        <taxon>Coriobacteriaceae</taxon>
        <taxon>Enorma</taxon>
    </lineage>
</organism>
<gene>
    <name evidence="3" type="ORF">B5G02_09550</name>
</gene>
<evidence type="ECO:0000256" key="1">
    <source>
        <dbReference type="ARBA" id="ARBA00022603"/>
    </source>
</evidence>
<dbReference type="GO" id="GO:0031167">
    <property type="term" value="P:rRNA methylation"/>
    <property type="evidence" value="ECO:0007669"/>
    <property type="project" value="InterPro"/>
</dbReference>
<dbReference type="Gene3D" id="3.40.50.150">
    <property type="entry name" value="Vaccinia Virus protein VP39"/>
    <property type="match status" value="1"/>
</dbReference>
<dbReference type="EMBL" id="NFIE01000029">
    <property type="protein sequence ID" value="OUN84585.1"/>
    <property type="molecule type" value="Genomic_DNA"/>
</dbReference>
<proteinExistence type="predicted"/>
<dbReference type="PANTHER" id="PTHR43542">
    <property type="entry name" value="METHYLTRANSFERASE"/>
    <property type="match status" value="1"/>
</dbReference>
<dbReference type="Proteomes" id="UP000195781">
    <property type="component" value="Unassembled WGS sequence"/>
</dbReference>
<dbReference type="OrthoDB" id="9803017at2"/>
<dbReference type="SUPFAM" id="SSF53335">
    <property type="entry name" value="S-adenosyl-L-methionine-dependent methyltransferases"/>
    <property type="match status" value="1"/>
</dbReference>
<dbReference type="Pfam" id="PF03602">
    <property type="entry name" value="Cons_hypoth95"/>
    <property type="match status" value="1"/>
</dbReference>
<dbReference type="InterPro" id="IPR029063">
    <property type="entry name" value="SAM-dependent_MTases_sf"/>
</dbReference>
<reference evidence="4" key="1">
    <citation type="submission" date="2017-04" db="EMBL/GenBank/DDBJ databases">
        <title>Function of individual gut microbiota members based on whole genome sequencing of pure cultures obtained from chicken caecum.</title>
        <authorList>
            <person name="Medvecky M."/>
            <person name="Cejkova D."/>
            <person name="Polansky O."/>
            <person name="Karasova D."/>
            <person name="Kubasova T."/>
            <person name="Cizek A."/>
            <person name="Rychlik I."/>
        </authorList>
    </citation>
    <scope>NUCLEOTIDE SEQUENCE [LARGE SCALE GENOMIC DNA]</scope>
    <source>
        <strain evidence="4">An5</strain>
    </source>
</reference>
<keyword evidence="2 3" id="KW-0808">Transferase</keyword>
<evidence type="ECO:0000313" key="4">
    <source>
        <dbReference type="Proteomes" id="UP000195781"/>
    </source>
</evidence>
<dbReference type="NCBIfam" id="TIGR00095">
    <property type="entry name" value="16S rRNA (guanine(966)-N(2))-methyltransferase RsmD"/>
    <property type="match status" value="1"/>
</dbReference>
<dbReference type="PANTHER" id="PTHR43542:SF1">
    <property type="entry name" value="METHYLTRANSFERASE"/>
    <property type="match status" value="1"/>
</dbReference>
<keyword evidence="1 3" id="KW-0489">Methyltransferase</keyword>
<dbReference type="InterPro" id="IPR002052">
    <property type="entry name" value="DNA_methylase_N6_adenine_CS"/>
</dbReference>
<dbReference type="AlphaFoldDB" id="A0A1Y3XGB3"/>
<sequence length="207" mass="21975">MRIVGGTWRGRRIEEPRGREVTRPTTDRVREACASIAESALAEGIEGARVLDAFAGSGAMGIEMLSRGAASCAFFDIDRGAAALVRCNLEAVRAPRDAWRVVVGDVLAHLARGRMPLAPYDLVLIDPPYALGPAPAEELLEGLAAAGLVRPGAIALFEHRADMPGARPAGFELLREKRYGSTVIDVLAWASHTDCAPGARPADDVLP</sequence>
<dbReference type="GO" id="GO:0003676">
    <property type="term" value="F:nucleic acid binding"/>
    <property type="evidence" value="ECO:0007669"/>
    <property type="project" value="InterPro"/>
</dbReference>
<keyword evidence="4" id="KW-1185">Reference proteome</keyword>
<dbReference type="PIRSF" id="PIRSF004553">
    <property type="entry name" value="CHP00095"/>
    <property type="match status" value="1"/>
</dbReference>